<feature type="region of interest" description="Disordered" evidence="1">
    <location>
        <begin position="1"/>
        <end position="32"/>
    </location>
</feature>
<evidence type="ECO:0000256" key="1">
    <source>
        <dbReference type="SAM" id="MobiDB-lite"/>
    </source>
</evidence>
<keyword evidence="3" id="KW-1185">Reference proteome</keyword>
<evidence type="ECO:0000313" key="2">
    <source>
        <dbReference type="EMBL" id="KAJ8874463.1"/>
    </source>
</evidence>
<proteinExistence type="predicted"/>
<feature type="compositionally biased region" description="Polar residues" evidence="1">
    <location>
        <begin position="1"/>
        <end position="18"/>
    </location>
</feature>
<feature type="compositionally biased region" description="Basic and acidic residues" evidence="1">
    <location>
        <begin position="19"/>
        <end position="31"/>
    </location>
</feature>
<gene>
    <name evidence="2" type="ORF">PR048_025312</name>
</gene>
<sequence length="267" mass="30265">MIQASQTTGRMSVLSSTPTREEVPESRKDDDVPPTVIRLQISLRHHARRGISVHVADKSALGVAENGGGVDRTAQRPETLLDFACQEAGRLRRGRLLDQNEDGFNHLWSEMDSKVVEYDLISPTLPRSKKTPRRLQQSNYALPDYQFASPEELYRKVYFEALRHRFKEFFDNVSIVIAAAIFSSAIQLKMAAATTAETSKKNYLTWFKPRKQSEMSIERHWSGRAGKRGALREGPQARGIVRHDSRVREYGRDPTGNRARFPLVGGE</sequence>
<evidence type="ECO:0000313" key="3">
    <source>
        <dbReference type="Proteomes" id="UP001159363"/>
    </source>
</evidence>
<organism evidence="2 3">
    <name type="scientific">Dryococelus australis</name>
    <dbReference type="NCBI Taxonomy" id="614101"/>
    <lineage>
        <taxon>Eukaryota</taxon>
        <taxon>Metazoa</taxon>
        <taxon>Ecdysozoa</taxon>
        <taxon>Arthropoda</taxon>
        <taxon>Hexapoda</taxon>
        <taxon>Insecta</taxon>
        <taxon>Pterygota</taxon>
        <taxon>Neoptera</taxon>
        <taxon>Polyneoptera</taxon>
        <taxon>Phasmatodea</taxon>
        <taxon>Verophasmatodea</taxon>
        <taxon>Anareolatae</taxon>
        <taxon>Phasmatidae</taxon>
        <taxon>Eurycanthinae</taxon>
        <taxon>Dryococelus</taxon>
    </lineage>
</organism>
<dbReference type="EMBL" id="JARBHB010000010">
    <property type="protein sequence ID" value="KAJ8874463.1"/>
    <property type="molecule type" value="Genomic_DNA"/>
</dbReference>
<reference evidence="2 3" key="1">
    <citation type="submission" date="2023-02" db="EMBL/GenBank/DDBJ databases">
        <title>LHISI_Scaffold_Assembly.</title>
        <authorList>
            <person name="Stuart O.P."/>
            <person name="Cleave R."/>
            <person name="Magrath M.J.L."/>
            <person name="Mikheyev A.S."/>
        </authorList>
    </citation>
    <scope>NUCLEOTIDE SEQUENCE [LARGE SCALE GENOMIC DNA]</scope>
    <source>
        <strain evidence="2">Daus_M_001</strain>
        <tissue evidence="2">Leg muscle</tissue>
    </source>
</reference>
<feature type="region of interest" description="Disordered" evidence="1">
    <location>
        <begin position="247"/>
        <end position="267"/>
    </location>
</feature>
<dbReference type="Proteomes" id="UP001159363">
    <property type="component" value="Chromosome 9"/>
</dbReference>
<protein>
    <submittedName>
        <fullName evidence="2">Uncharacterized protein</fullName>
    </submittedName>
</protein>
<accession>A0ABQ9GR35</accession>
<comment type="caution">
    <text evidence="2">The sequence shown here is derived from an EMBL/GenBank/DDBJ whole genome shotgun (WGS) entry which is preliminary data.</text>
</comment>
<name>A0ABQ9GR35_9NEOP</name>